<dbReference type="InterPro" id="IPR006680">
    <property type="entry name" value="Amidohydro-rel"/>
</dbReference>
<dbReference type="NCBIfam" id="NF011990">
    <property type="entry name" value="PRK15446.2-6"/>
    <property type="match status" value="1"/>
</dbReference>
<dbReference type="InterPro" id="IPR011059">
    <property type="entry name" value="Metal-dep_hydrolase_composite"/>
</dbReference>
<dbReference type="OrthoDB" id="9785413at2"/>
<dbReference type="PIRSF" id="PIRSF038971">
    <property type="entry name" value="PhnM"/>
    <property type="match status" value="1"/>
</dbReference>
<keyword evidence="3" id="KW-1185">Reference proteome</keyword>
<dbReference type="InterPro" id="IPR051781">
    <property type="entry name" value="Metallo-dep_Hydrolase"/>
</dbReference>
<dbReference type="SUPFAM" id="SSF51556">
    <property type="entry name" value="Metallo-dependent hydrolases"/>
    <property type="match status" value="1"/>
</dbReference>
<dbReference type="RefSeq" id="WP_080139924.1">
    <property type="nucleotide sequence ID" value="NZ_LWIG01000059.1"/>
</dbReference>
<feature type="domain" description="Amidohydrolase-related" evidence="1">
    <location>
        <begin position="292"/>
        <end position="371"/>
    </location>
</feature>
<dbReference type="GO" id="GO:0016810">
    <property type="term" value="F:hydrolase activity, acting on carbon-nitrogen (but not peptide) bonds"/>
    <property type="evidence" value="ECO:0007669"/>
    <property type="project" value="InterPro"/>
</dbReference>
<dbReference type="PANTHER" id="PTHR43135:SF3">
    <property type="entry name" value="ALPHA-D-RIBOSE 1-METHYLPHOSPHONATE 5-TRIPHOSPHATE DIPHOSPHATASE"/>
    <property type="match status" value="1"/>
</dbReference>
<name>A0A560KG21_9BRAD</name>
<proteinExistence type="predicted"/>
<reference evidence="2 3" key="1">
    <citation type="submission" date="2019-06" db="EMBL/GenBank/DDBJ databases">
        <title>Genomic Encyclopedia of Type Strains, Phase IV (KMG-V): Genome sequencing to study the core and pangenomes of soil and plant-associated prokaryotes.</title>
        <authorList>
            <person name="Whitman W."/>
        </authorList>
    </citation>
    <scope>NUCLEOTIDE SEQUENCE [LARGE SCALE GENOMIC DNA]</scope>
    <source>
        <strain evidence="2 3">BR 10556</strain>
    </source>
</reference>
<dbReference type="InterPro" id="IPR012696">
    <property type="entry name" value="PhnM"/>
</dbReference>
<comment type="caution">
    <text evidence="2">The sequence shown here is derived from an EMBL/GenBank/DDBJ whole genome shotgun (WGS) entry which is preliminary data.</text>
</comment>
<dbReference type="InterPro" id="IPR032466">
    <property type="entry name" value="Metal_Hydrolase"/>
</dbReference>
<dbReference type="Gene3D" id="3.20.20.140">
    <property type="entry name" value="Metal-dependent hydrolases"/>
    <property type="match status" value="1"/>
</dbReference>
<dbReference type="SUPFAM" id="SSF51338">
    <property type="entry name" value="Composite domain of metallo-dependent hydrolases"/>
    <property type="match status" value="1"/>
</dbReference>
<dbReference type="EMBL" id="VITW01000002">
    <property type="protein sequence ID" value="TWB80884.1"/>
    <property type="molecule type" value="Genomic_DNA"/>
</dbReference>
<organism evidence="2 3">
    <name type="scientific">Bradyrhizobium sacchari</name>
    <dbReference type="NCBI Taxonomy" id="1399419"/>
    <lineage>
        <taxon>Bacteria</taxon>
        <taxon>Pseudomonadati</taxon>
        <taxon>Pseudomonadota</taxon>
        <taxon>Alphaproteobacteria</taxon>
        <taxon>Hyphomicrobiales</taxon>
        <taxon>Nitrobacteraceae</taxon>
        <taxon>Bradyrhizobium</taxon>
    </lineage>
</organism>
<dbReference type="Proteomes" id="UP000315914">
    <property type="component" value="Unassembled WGS sequence"/>
</dbReference>
<protein>
    <submittedName>
        <fullName evidence="2">Alpha-D-ribose 1-methylphosphonate 5-triphosphate diphosphatase</fullName>
    </submittedName>
</protein>
<evidence type="ECO:0000313" key="3">
    <source>
        <dbReference type="Proteomes" id="UP000315914"/>
    </source>
</evidence>
<gene>
    <name evidence="2" type="ORF">FBZ95_102101</name>
</gene>
<dbReference type="AlphaFoldDB" id="A0A560KG21"/>
<accession>A0A560KG21</accession>
<dbReference type="NCBIfam" id="NF011984">
    <property type="entry name" value="PRK15446.1-5"/>
    <property type="match status" value="1"/>
</dbReference>
<dbReference type="GO" id="GO:0019700">
    <property type="term" value="P:organic phosphonate catabolic process"/>
    <property type="evidence" value="ECO:0007669"/>
    <property type="project" value="InterPro"/>
</dbReference>
<evidence type="ECO:0000259" key="1">
    <source>
        <dbReference type="Pfam" id="PF01979"/>
    </source>
</evidence>
<dbReference type="Pfam" id="PF01979">
    <property type="entry name" value="Amidohydro_1"/>
    <property type="match status" value="1"/>
</dbReference>
<dbReference type="STRING" id="1399419.A5906_13950"/>
<dbReference type="PANTHER" id="PTHR43135">
    <property type="entry name" value="ALPHA-D-RIBOSE 1-METHYLPHOSPHONATE 5-TRIPHOSPHATE DIPHOSPHATASE"/>
    <property type="match status" value="1"/>
</dbReference>
<sequence>MGQLASYATPRRQNATQVSEVVFTNAKIVTRSECFNGTVQIIDGVIVDITSGKTTASGALDFDGDHLLPGLIDVHTDHLEKQILPRAGVTWDPLAAAIAHDIQLCSAGTTTVFDSLIVGAMGNPERRRLLPIMLEGLDEARRHGLLRADHLLHLRCDAREPRLVDLFLAHADHSELRFVTIMDDGPRRDPNRFRYLERRKNTPELEIEAAISAVASTEDCTEENRRRLVALCRARGLPFASHDDTTAAQIAEAVTYGLAISEFPITLEAAKAARAAGMTIIVGGPNLVAGRSHIGNVSVRELAQNGLVDIISSDYIPSSILRAIWHLADQSDGPTLAEAVALGSLRPAETFGLADRGEIAPGKRADLIRVADRAGPIVRAVWTVGRQVL</sequence>
<evidence type="ECO:0000313" key="2">
    <source>
        <dbReference type="EMBL" id="TWB80884.1"/>
    </source>
</evidence>